<dbReference type="PROSITE" id="PS50157">
    <property type="entry name" value="ZINC_FINGER_C2H2_2"/>
    <property type="match status" value="4"/>
</dbReference>
<feature type="domain" description="C2H2-type" evidence="9">
    <location>
        <begin position="154"/>
        <end position="186"/>
    </location>
</feature>
<dbReference type="GO" id="GO:0000977">
    <property type="term" value="F:RNA polymerase II transcription regulatory region sequence-specific DNA binding"/>
    <property type="evidence" value="ECO:0007669"/>
    <property type="project" value="TreeGrafter"/>
</dbReference>
<evidence type="ECO:0000256" key="2">
    <source>
        <dbReference type="ARBA" id="ARBA00022723"/>
    </source>
</evidence>
<evidence type="ECO:0000313" key="10">
    <source>
        <dbReference type="EMBL" id="CAG9809613.1"/>
    </source>
</evidence>
<keyword evidence="11" id="KW-1185">Reference proteome</keyword>
<dbReference type="GO" id="GO:0005634">
    <property type="term" value="C:nucleus"/>
    <property type="evidence" value="ECO:0007669"/>
    <property type="project" value="UniProtKB-SubCell"/>
</dbReference>
<evidence type="ECO:0000259" key="9">
    <source>
        <dbReference type="PROSITE" id="PS50157"/>
    </source>
</evidence>
<evidence type="ECO:0000256" key="5">
    <source>
        <dbReference type="ARBA" id="ARBA00022833"/>
    </source>
</evidence>
<reference evidence="10" key="1">
    <citation type="submission" date="2022-01" db="EMBL/GenBank/DDBJ databases">
        <authorList>
            <person name="King R."/>
        </authorList>
    </citation>
    <scope>NUCLEOTIDE SEQUENCE</scope>
</reference>
<feature type="domain" description="C2H2-type" evidence="9">
    <location>
        <begin position="95"/>
        <end position="122"/>
    </location>
</feature>
<keyword evidence="2" id="KW-0479">Metal-binding</keyword>
<feature type="domain" description="C2H2-type" evidence="9">
    <location>
        <begin position="126"/>
        <end position="153"/>
    </location>
</feature>
<accession>A0A9N9WZ70</accession>
<dbReference type="Pfam" id="PF00096">
    <property type="entry name" value="zf-C2H2"/>
    <property type="match status" value="1"/>
</dbReference>
<keyword evidence="6" id="KW-0539">Nucleus</keyword>
<evidence type="ECO:0000256" key="8">
    <source>
        <dbReference type="SAM" id="MobiDB-lite"/>
    </source>
</evidence>
<evidence type="ECO:0000256" key="3">
    <source>
        <dbReference type="ARBA" id="ARBA00022737"/>
    </source>
</evidence>
<dbReference type="GO" id="GO:0008270">
    <property type="term" value="F:zinc ion binding"/>
    <property type="evidence" value="ECO:0007669"/>
    <property type="project" value="UniProtKB-KW"/>
</dbReference>
<proteinExistence type="predicted"/>
<dbReference type="FunFam" id="3.30.160.60:FF:000446">
    <property type="entry name" value="Zinc finger protein"/>
    <property type="match status" value="1"/>
</dbReference>
<evidence type="ECO:0000256" key="7">
    <source>
        <dbReference type="PROSITE-ProRule" id="PRU00042"/>
    </source>
</evidence>
<keyword evidence="3" id="KW-0677">Repeat</keyword>
<gene>
    <name evidence="10" type="ORF">CHIRRI_LOCUS12434</name>
</gene>
<evidence type="ECO:0000256" key="1">
    <source>
        <dbReference type="ARBA" id="ARBA00004123"/>
    </source>
</evidence>
<feature type="region of interest" description="Disordered" evidence="8">
    <location>
        <begin position="38"/>
        <end position="58"/>
    </location>
</feature>
<sequence length="357" mass="41197">MSPSKLLSFHHDENLIHPQSILNLSSYTASLASSSSPASGISHDSGDGRSSSSSPNNLNNNMYSGYGHACSQCTSSFLTRDLLEKHELMHISNATMCKICNKLFANVYRLQRHMISHDQSTDLRRFKCEECGKAFKFKHHLKEHLRIHSGEKPFCCPSCGKRFSHSGTFSSHMSSKKCRSMNPNMPIKSRTRRNIRGQVEQQEGQQSNLHLPINHRHQSFTIKASAEHETHHHQNHHHYRLMEQSQQQKQQQQTPLNETEQMYVLDLSLKNKKNINDDVETRSMSDDDVKIKNSSSHELPHPLQSLLSGFNKPLYTSNDMTMFWNMLMHFSFNNYQNYFSQFKDNNNVNVDVLKGRY</sequence>
<feature type="compositionally biased region" description="Low complexity" evidence="8">
    <location>
        <begin position="244"/>
        <end position="253"/>
    </location>
</feature>
<dbReference type="InterPro" id="IPR013087">
    <property type="entry name" value="Znf_C2H2_type"/>
</dbReference>
<name>A0A9N9WZ70_9DIPT</name>
<dbReference type="GO" id="GO:0000981">
    <property type="term" value="F:DNA-binding transcription factor activity, RNA polymerase II-specific"/>
    <property type="evidence" value="ECO:0007669"/>
    <property type="project" value="TreeGrafter"/>
</dbReference>
<dbReference type="OrthoDB" id="6077919at2759"/>
<dbReference type="PANTHER" id="PTHR24409">
    <property type="entry name" value="ZINC FINGER PROTEIN 142"/>
    <property type="match status" value="1"/>
</dbReference>
<dbReference type="PANTHER" id="PTHR24409:SF424">
    <property type="entry name" value="ZINC FINGER PROTEIN INDRA"/>
    <property type="match status" value="1"/>
</dbReference>
<feature type="domain" description="C2H2-type" evidence="9">
    <location>
        <begin position="68"/>
        <end position="95"/>
    </location>
</feature>
<reference evidence="10" key="2">
    <citation type="submission" date="2022-10" db="EMBL/GenBank/DDBJ databases">
        <authorList>
            <consortium name="ENA_rothamsted_submissions"/>
            <consortium name="culmorum"/>
            <person name="King R."/>
        </authorList>
    </citation>
    <scope>NUCLEOTIDE SEQUENCE</scope>
</reference>
<keyword evidence="4 7" id="KW-0863">Zinc-finger</keyword>
<dbReference type="SUPFAM" id="SSF57667">
    <property type="entry name" value="beta-beta-alpha zinc fingers"/>
    <property type="match status" value="2"/>
</dbReference>
<evidence type="ECO:0000256" key="6">
    <source>
        <dbReference type="ARBA" id="ARBA00023242"/>
    </source>
</evidence>
<dbReference type="InterPro" id="IPR036236">
    <property type="entry name" value="Znf_C2H2_sf"/>
</dbReference>
<keyword evidence="5" id="KW-0862">Zinc</keyword>
<protein>
    <recommendedName>
        <fullName evidence="9">C2H2-type domain-containing protein</fullName>
    </recommendedName>
</protein>
<dbReference type="Pfam" id="PF13894">
    <property type="entry name" value="zf-C2H2_4"/>
    <property type="match status" value="1"/>
</dbReference>
<organism evidence="10 11">
    <name type="scientific">Chironomus riparius</name>
    <dbReference type="NCBI Taxonomy" id="315576"/>
    <lineage>
        <taxon>Eukaryota</taxon>
        <taxon>Metazoa</taxon>
        <taxon>Ecdysozoa</taxon>
        <taxon>Arthropoda</taxon>
        <taxon>Hexapoda</taxon>
        <taxon>Insecta</taxon>
        <taxon>Pterygota</taxon>
        <taxon>Neoptera</taxon>
        <taxon>Endopterygota</taxon>
        <taxon>Diptera</taxon>
        <taxon>Nematocera</taxon>
        <taxon>Chironomoidea</taxon>
        <taxon>Chironomidae</taxon>
        <taxon>Chironominae</taxon>
        <taxon>Chironomus</taxon>
    </lineage>
</organism>
<dbReference type="PROSITE" id="PS00028">
    <property type="entry name" value="ZINC_FINGER_C2H2_1"/>
    <property type="match status" value="2"/>
</dbReference>
<comment type="subcellular location">
    <subcellularLocation>
        <location evidence="1">Nucleus</location>
    </subcellularLocation>
</comment>
<dbReference type="Pfam" id="PF12874">
    <property type="entry name" value="zf-met"/>
    <property type="match status" value="1"/>
</dbReference>
<dbReference type="SMART" id="SM00355">
    <property type="entry name" value="ZnF_C2H2"/>
    <property type="match status" value="4"/>
</dbReference>
<dbReference type="AlphaFoldDB" id="A0A9N9WZ70"/>
<dbReference type="FunFam" id="3.30.160.60:FF:000145">
    <property type="entry name" value="Zinc finger protein 574"/>
    <property type="match status" value="1"/>
</dbReference>
<evidence type="ECO:0000313" key="11">
    <source>
        <dbReference type="Proteomes" id="UP001153620"/>
    </source>
</evidence>
<dbReference type="EMBL" id="OU895879">
    <property type="protein sequence ID" value="CAG9809613.1"/>
    <property type="molecule type" value="Genomic_DNA"/>
</dbReference>
<dbReference type="Proteomes" id="UP001153620">
    <property type="component" value="Chromosome 3"/>
</dbReference>
<evidence type="ECO:0000256" key="4">
    <source>
        <dbReference type="ARBA" id="ARBA00022771"/>
    </source>
</evidence>
<feature type="region of interest" description="Disordered" evidence="8">
    <location>
        <begin position="228"/>
        <end position="256"/>
    </location>
</feature>
<dbReference type="Gene3D" id="3.30.160.60">
    <property type="entry name" value="Classic Zinc Finger"/>
    <property type="match status" value="3"/>
</dbReference>